<keyword evidence="3" id="KW-1185">Reference proteome</keyword>
<name>A0A183FGV9_HELPZ</name>
<sequence length="90" mass="9534">MDGCDSGGLELTNGGAPKAGGANRKRLVGGATRLVFQQSVTSTSWTLAEACTQVDRPAPLDHRPVNGVIVGYFRRIVAATTTFLRRKFAA</sequence>
<dbReference type="Proteomes" id="UP000050761">
    <property type="component" value="Unassembled WGS sequence"/>
</dbReference>
<evidence type="ECO:0000313" key="4">
    <source>
        <dbReference type="WBParaSite" id="HPBE_0000593701-mRNA-1"/>
    </source>
</evidence>
<accession>A0A183FGV9</accession>
<evidence type="ECO:0000313" key="3">
    <source>
        <dbReference type="Proteomes" id="UP000050761"/>
    </source>
</evidence>
<evidence type="ECO:0000313" key="2">
    <source>
        <dbReference type="EMBL" id="VDO66311.1"/>
    </source>
</evidence>
<dbReference type="AlphaFoldDB" id="A0A183FGV9"/>
<protein>
    <submittedName>
        <fullName evidence="2 4">Uncharacterized protein</fullName>
    </submittedName>
</protein>
<reference evidence="2 3" key="1">
    <citation type="submission" date="2018-11" db="EMBL/GenBank/DDBJ databases">
        <authorList>
            <consortium name="Pathogen Informatics"/>
        </authorList>
    </citation>
    <scope>NUCLEOTIDE SEQUENCE [LARGE SCALE GENOMIC DNA]</scope>
</reference>
<dbReference type="EMBL" id="UZAH01025566">
    <property type="protein sequence ID" value="VDO66311.1"/>
    <property type="molecule type" value="Genomic_DNA"/>
</dbReference>
<dbReference type="WBParaSite" id="HPBE_0000593701-mRNA-1">
    <property type="protein sequence ID" value="HPBE_0000593701-mRNA-1"/>
    <property type="gene ID" value="HPBE_0000593701"/>
</dbReference>
<gene>
    <name evidence="2" type="ORF">HPBE_LOCUS5938</name>
</gene>
<evidence type="ECO:0000256" key="1">
    <source>
        <dbReference type="SAM" id="MobiDB-lite"/>
    </source>
</evidence>
<organism evidence="3 4">
    <name type="scientific">Heligmosomoides polygyrus</name>
    <name type="common">Parasitic roundworm</name>
    <dbReference type="NCBI Taxonomy" id="6339"/>
    <lineage>
        <taxon>Eukaryota</taxon>
        <taxon>Metazoa</taxon>
        <taxon>Ecdysozoa</taxon>
        <taxon>Nematoda</taxon>
        <taxon>Chromadorea</taxon>
        <taxon>Rhabditida</taxon>
        <taxon>Rhabditina</taxon>
        <taxon>Rhabditomorpha</taxon>
        <taxon>Strongyloidea</taxon>
        <taxon>Heligmosomidae</taxon>
        <taxon>Heligmosomoides</taxon>
    </lineage>
</organism>
<accession>A0A3P7WY46</accession>
<feature type="region of interest" description="Disordered" evidence="1">
    <location>
        <begin position="1"/>
        <end position="23"/>
    </location>
</feature>
<proteinExistence type="predicted"/>
<reference evidence="4" key="2">
    <citation type="submission" date="2019-09" db="UniProtKB">
        <authorList>
            <consortium name="WormBaseParasite"/>
        </authorList>
    </citation>
    <scope>IDENTIFICATION</scope>
</reference>